<accession>A0A975WE35</accession>
<name>A0A975WE35_9RHOB</name>
<reference evidence="1 2" key="1">
    <citation type="submission" date="2016-10" db="EMBL/GenBank/DDBJ databases">
        <authorList>
            <person name="Varghese N."/>
            <person name="Submissions S."/>
        </authorList>
    </citation>
    <scope>NUCLEOTIDE SEQUENCE [LARGE SCALE GENOMIC DNA]</scope>
    <source>
        <strain evidence="1 2">FF3</strain>
    </source>
</reference>
<gene>
    <name evidence="1" type="ORF">SAMN04487940_1222</name>
</gene>
<evidence type="ECO:0000313" key="1">
    <source>
        <dbReference type="EMBL" id="SEK05598.1"/>
    </source>
</evidence>
<dbReference type="AlphaFoldDB" id="A0A975WE35"/>
<dbReference type="Proteomes" id="UP000182932">
    <property type="component" value="Unassembled WGS sequence"/>
</dbReference>
<sequence>MTDRPSGGGNDRDIGPHLAISAIGHPKRQCRAIPFLTIIQCLATRDLEAYCGSVYLGAVTPTEPGSSDEVAEIYTVALIELLEVLGRMSNHERMLVVEGISRQLDISSAPSRPGLLAAGSSEIAWRDDAFTG</sequence>
<proteinExistence type="predicted"/>
<comment type="caution">
    <text evidence="1">The sequence shown here is derived from an EMBL/GenBank/DDBJ whole genome shotgun (WGS) entry which is preliminary data.</text>
</comment>
<dbReference type="GeneID" id="80820479"/>
<organism evidence="1 2">
    <name type="scientific">Marinovum algicola</name>
    <dbReference type="NCBI Taxonomy" id="42444"/>
    <lineage>
        <taxon>Bacteria</taxon>
        <taxon>Pseudomonadati</taxon>
        <taxon>Pseudomonadota</taxon>
        <taxon>Alphaproteobacteria</taxon>
        <taxon>Rhodobacterales</taxon>
        <taxon>Roseobacteraceae</taxon>
        <taxon>Marinovum</taxon>
    </lineage>
</organism>
<keyword evidence="2" id="KW-1185">Reference proteome</keyword>
<evidence type="ECO:0000313" key="2">
    <source>
        <dbReference type="Proteomes" id="UP000182932"/>
    </source>
</evidence>
<dbReference type="RefSeq" id="WP_139211508.1">
    <property type="nucleotide sequence ID" value="NZ_CATMKJ010000015.1"/>
</dbReference>
<protein>
    <submittedName>
        <fullName evidence="1">Uncharacterized protein</fullName>
    </submittedName>
</protein>
<dbReference type="EMBL" id="FNYY01000022">
    <property type="protein sequence ID" value="SEK05598.1"/>
    <property type="molecule type" value="Genomic_DNA"/>
</dbReference>